<evidence type="ECO:0000313" key="4">
    <source>
        <dbReference type="Proteomes" id="UP001165561"/>
    </source>
</evidence>
<reference evidence="3" key="1">
    <citation type="submission" date="2023-02" db="EMBL/GenBank/DDBJ databases">
        <title>Georgenia sp.10Sc9-8, isolated from a soil sample collected from the Taklamakan desert.</title>
        <authorList>
            <person name="Liu S."/>
        </authorList>
    </citation>
    <scope>NUCLEOTIDE SEQUENCE</scope>
    <source>
        <strain evidence="3">10Sc9-8</strain>
    </source>
</reference>
<evidence type="ECO:0000313" key="3">
    <source>
        <dbReference type="EMBL" id="MDD9207478.1"/>
    </source>
</evidence>
<dbReference type="EMBL" id="JARACI010001112">
    <property type="protein sequence ID" value="MDD9207478.1"/>
    <property type="molecule type" value="Genomic_DNA"/>
</dbReference>
<name>A0ABT5U0N2_9MICO</name>
<dbReference type="Proteomes" id="UP001165561">
    <property type="component" value="Unassembled WGS sequence"/>
</dbReference>
<feature type="domain" description="Phage shock protein PspC N-terminal" evidence="2">
    <location>
        <begin position="13"/>
        <end position="66"/>
    </location>
</feature>
<proteinExistence type="predicted"/>
<comment type="caution">
    <text evidence="3">The sequence shown here is derived from an EMBL/GenBank/DDBJ whole genome shotgun (WGS) entry which is preliminary data.</text>
</comment>
<dbReference type="InterPro" id="IPR007168">
    <property type="entry name" value="Phageshock_PspC_N"/>
</dbReference>
<evidence type="ECO:0000256" key="1">
    <source>
        <dbReference type="SAM" id="Phobius"/>
    </source>
</evidence>
<gene>
    <name evidence="3" type="ORF">PU560_13540</name>
</gene>
<organism evidence="3 4">
    <name type="scientific">Georgenia halotolerans</name>
    <dbReference type="NCBI Taxonomy" id="3028317"/>
    <lineage>
        <taxon>Bacteria</taxon>
        <taxon>Bacillati</taxon>
        <taxon>Actinomycetota</taxon>
        <taxon>Actinomycetes</taxon>
        <taxon>Micrococcales</taxon>
        <taxon>Bogoriellaceae</taxon>
        <taxon>Georgenia</taxon>
    </lineage>
</organism>
<dbReference type="Pfam" id="PF04024">
    <property type="entry name" value="PspC"/>
    <property type="match status" value="1"/>
</dbReference>
<keyword evidence="4" id="KW-1185">Reference proteome</keyword>
<sequence length="92" mass="9950">MNDVFTRIRRSGVRRGPQRLLGGVCGPIAARIGSDVWLIRGVVGVLFLVPPGIGVAGYLGAWVLLPWQDGSIPLERFLSRSQGTVTAPRGRR</sequence>
<keyword evidence="1" id="KW-1133">Transmembrane helix</keyword>
<accession>A0ABT5U0N2</accession>
<keyword evidence="1" id="KW-0812">Transmembrane</keyword>
<feature type="transmembrane region" description="Helical" evidence="1">
    <location>
        <begin position="45"/>
        <end position="67"/>
    </location>
</feature>
<evidence type="ECO:0000259" key="2">
    <source>
        <dbReference type="Pfam" id="PF04024"/>
    </source>
</evidence>
<keyword evidence="1" id="KW-0472">Membrane</keyword>
<protein>
    <submittedName>
        <fullName evidence="3">PspC domain-containing protein</fullName>
    </submittedName>
</protein>